<dbReference type="Proteomes" id="UP001190700">
    <property type="component" value="Unassembled WGS sequence"/>
</dbReference>
<proteinExistence type="predicted"/>
<comment type="caution">
    <text evidence="1">The sequence shown here is derived from an EMBL/GenBank/DDBJ whole genome shotgun (WGS) entry which is preliminary data.</text>
</comment>
<evidence type="ECO:0000313" key="2">
    <source>
        <dbReference type="Proteomes" id="UP001190700"/>
    </source>
</evidence>
<dbReference type="EMBL" id="LGRX02021176">
    <property type="protein sequence ID" value="KAK3256971.1"/>
    <property type="molecule type" value="Genomic_DNA"/>
</dbReference>
<keyword evidence="2" id="KW-1185">Reference proteome</keyword>
<name>A0AAE0FCQ4_9CHLO</name>
<dbReference type="AlphaFoldDB" id="A0AAE0FCQ4"/>
<sequence length="227" mass="24887">MSGSHATCKCKTDVLNDYRSKIAEYCTSDFSCGCSAACHKQVNFKSYENNYKHIKKMLSQKEYAAAITAAISAAVVVHIETGKRHVLEGESALPNTHVFQEPPQEKPDDTSQYEAFKDWASVHLIKGLAQDMPTNGAKQITPIDFSLEYGMYKKMVHPDALERVPGILRLRPKSSLRSVWGRGAAQLAFDDALGNGVALVLAGHLVDKRRRIGIGPAPRCASSTEGH</sequence>
<protein>
    <submittedName>
        <fullName evidence="1">Uncharacterized protein</fullName>
    </submittedName>
</protein>
<evidence type="ECO:0000313" key="1">
    <source>
        <dbReference type="EMBL" id="KAK3256971.1"/>
    </source>
</evidence>
<reference evidence="1 2" key="1">
    <citation type="journal article" date="2015" name="Genome Biol. Evol.">
        <title>Comparative Genomics of a Bacterivorous Green Alga Reveals Evolutionary Causalities and Consequences of Phago-Mixotrophic Mode of Nutrition.</title>
        <authorList>
            <person name="Burns J.A."/>
            <person name="Paasch A."/>
            <person name="Narechania A."/>
            <person name="Kim E."/>
        </authorList>
    </citation>
    <scope>NUCLEOTIDE SEQUENCE [LARGE SCALE GENOMIC DNA]</scope>
    <source>
        <strain evidence="1 2">PLY_AMNH</strain>
    </source>
</reference>
<organism evidence="1 2">
    <name type="scientific">Cymbomonas tetramitiformis</name>
    <dbReference type="NCBI Taxonomy" id="36881"/>
    <lineage>
        <taxon>Eukaryota</taxon>
        <taxon>Viridiplantae</taxon>
        <taxon>Chlorophyta</taxon>
        <taxon>Pyramimonadophyceae</taxon>
        <taxon>Pyramimonadales</taxon>
        <taxon>Pyramimonadaceae</taxon>
        <taxon>Cymbomonas</taxon>
    </lineage>
</organism>
<accession>A0AAE0FCQ4</accession>
<gene>
    <name evidence="1" type="ORF">CYMTET_33930</name>
</gene>